<sequence length="173" mass="18935">MTTTLTDRFKQITTFIFDVDGVLTDGTVNALASGEMYRTFYIRDGYGIEQAIKAGYRVAVVSAGNQDGVRKRLAFLGIKDVFMGGPTDQKVNAYLGYLNRDSIPENQVLYMGDDLPDHAILSRQALLSTCPADAADEIQAVCDYISPVVGGRGAVRDVIEQVMKAQGNWATWL</sequence>
<dbReference type="SUPFAM" id="SSF56784">
    <property type="entry name" value="HAD-like"/>
    <property type="match status" value="1"/>
</dbReference>
<feature type="binding site" evidence="7">
    <location>
        <position position="113"/>
    </location>
    <ligand>
        <name>Mg(2+)</name>
        <dbReference type="ChEBI" id="CHEBI:18420"/>
    </ligand>
</feature>
<evidence type="ECO:0000256" key="1">
    <source>
        <dbReference type="ARBA" id="ARBA00001946"/>
    </source>
</evidence>
<comment type="subunit">
    <text evidence="3">Homotetramer.</text>
</comment>
<dbReference type="InterPro" id="IPR050793">
    <property type="entry name" value="CMP-NeuNAc_synthase"/>
</dbReference>
<dbReference type="SFLD" id="SFLDG01136">
    <property type="entry name" value="C1.6:_Phosphoserine_Phosphatas"/>
    <property type="match status" value="1"/>
</dbReference>
<protein>
    <submittedName>
        <fullName evidence="8">3-deoxy-D-manno-octulosonate 8-phosphate phosphatase</fullName>
    </submittedName>
</protein>
<dbReference type="GO" id="GO:0046872">
    <property type="term" value="F:metal ion binding"/>
    <property type="evidence" value="ECO:0007669"/>
    <property type="project" value="UniProtKB-KW"/>
</dbReference>
<reference evidence="8" key="1">
    <citation type="submission" date="2021-03" db="EMBL/GenBank/DDBJ databases">
        <title>Fibrella sp. HMF5335 genome sequencing and assembly.</title>
        <authorList>
            <person name="Kang H."/>
            <person name="Kim H."/>
            <person name="Bae S."/>
            <person name="Joh K."/>
        </authorList>
    </citation>
    <scope>NUCLEOTIDE SEQUENCE</scope>
    <source>
        <strain evidence="8">HMF5335</strain>
    </source>
</reference>
<evidence type="ECO:0000256" key="7">
    <source>
        <dbReference type="PIRSR" id="PIRSR006118-2"/>
    </source>
</evidence>
<dbReference type="PANTHER" id="PTHR21485">
    <property type="entry name" value="HAD SUPERFAMILY MEMBERS CMAS AND KDSC"/>
    <property type="match status" value="1"/>
</dbReference>
<dbReference type="InterPro" id="IPR023214">
    <property type="entry name" value="HAD_sf"/>
</dbReference>
<dbReference type="SFLD" id="SFLDS00003">
    <property type="entry name" value="Haloacid_Dehalogenase"/>
    <property type="match status" value="1"/>
</dbReference>
<gene>
    <name evidence="8" type="ORF">J2I47_19675</name>
</gene>
<organism evidence="8 9">
    <name type="scientific">Fibrella rubiginis</name>
    <dbReference type="NCBI Taxonomy" id="2817060"/>
    <lineage>
        <taxon>Bacteria</taxon>
        <taxon>Pseudomonadati</taxon>
        <taxon>Bacteroidota</taxon>
        <taxon>Cytophagia</taxon>
        <taxon>Cytophagales</taxon>
        <taxon>Spirosomataceae</taxon>
        <taxon>Fibrella</taxon>
    </lineage>
</organism>
<name>A0A939GL84_9BACT</name>
<dbReference type="PIRSF" id="PIRSF006118">
    <property type="entry name" value="KDO8-P_Ptase"/>
    <property type="match status" value="1"/>
</dbReference>
<dbReference type="GO" id="GO:0008781">
    <property type="term" value="F:N-acylneuraminate cytidylyltransferase activity"/>
    <property type="evidence" value="ECO:0007669"/>
    <property type="project" value="TreeGrafter"/>
</dbReference>
<keyword evidence="5" id="KW-0378">Hydrolase</keyword>
<evidence type="ECO:0000256" key="3">
    <source>
        <dbReference type="ARBA" id="ARBA00011881"/>
    </source>
</evidence>
<dbReference type="AlphaFoldDB" id="A0A939GL84"/>
<comment type="cofactor">
    <cofactor evidence="1 7">
        <name>Mg(2+)</name>
        <dbReference type="ChEBI" id="CHEBI:18420"/>
    </cofactor>
</comment>
<keyword evidence="6 7" id="KW-0460">Magnesium</keyword>
<evidence type="ECO:0000256" key="5">
    <source>
        <dbReference type="ARBA" id="ARBA00022801"/>
    </source>
</evidence>
<accession>A0A939GL84</accession>
<dbReference type="Gene3D" id="3.40.50.1000">
    <property type="entry name" value="HAD superfamily/HAD-like"/>
    <property type="match status" value="1"/>
</dbReference>
<feature type="binding site" evidence="7">
    <location>
        <position position="20"/>
    </location>
    <ligand>
        <name>substrate</name>
    </ligand>
</feature>
<keyword evidence="9" id="KW-1185">Reference proteome</keyword>
<dbReference type="RefSeq" id="WP_207366323.1">
    <property type="nucleotide sequence ID" value="NZ_JAFMYV010000011.1"/>
</dbReference>
<dbReference type="GO" id="GO:0016788">
    <property type="term" value="F:hydrolase activity, acting on ester bonds"/>
    <property type="evidence" value="ECO:0007669"/>
    <property type="project" value="InterPro"/>
</dbReference>
<feature type="binding site" evidence="7">
    <location>
        <position position="18"/>
    </location>
    <ligand>
        <name>Mg(2+)</name>
        <dbReference type="ChEBI" id="CHEBI:18420"/>
    </ligand>
</feature>
<dbReference type="Proteomes" id="UP000664034">
    <property type="component" value="Unassembled WGS sequence"/>
</dbReference>
<evidence type="ECO:0000256" key="6">
    <source>
        <dbReference type="ARBA" id="ARBA00022842"/>
    </source>
</evidence>
<dbReference type="SFLD" id="SFLDG01138">
    <property type="entry name" value="C1.6.2:_Deoxy-d-mannose-octulo"/>
    <property type="match status" value="1"/>
</dbReference>
<dbReference type="NCBIfam" id="TIGR01670">
    <property type="entry name" value="KdsC-phosphatas"/>
    <property type="match status" value="1"/>
</dbReference>
<dbReference type="PANTHER" id="PTHR21485:SF3">
    <property type="entry name" value="N-ACYLNEURAMINATE CYTIDYLYLTRANSFERASE"/>
    <property type="match status" value="1"/>
</dbReference>
<dbReference type="InterPro" id="IPR010023">
    <property type="entry name" value="KdsC_fam"/>
</dbReference>
<dbReference type="InterPro" id="IPR036412">
    <property type="entry name" value="HAD-like_sf"/>
</dbReference>
<proteinExistence type="inferred from homology"/>
<comment type="caution">
    <text evidence="8">The sequence shown here is derived from an EMBL/GenBank/DDBJ whole genome shotgun (WGS) entry which is preliminary data.</text>
</comment>
<evidence type="ECO:0000256" key="2">
    <source>
        <dbReference type="ARBA" id="ARBA00005893"/>
    </source>
</evidence>
<evidence type="ECO:0000313" key="9">
    <source>
        <dbReference type="Proteomes" id="UP000664034"/>
    </source>
</evidence>
<comment type="similarity">
    <text evidence="2">Belongs to the KdsC family.</text>
</comment>
<evidence type="ECO:0000313" key="8">
    <source>
        <dbReference type="EMBL" id="MBO0938781.1"/>
    </source>
</evidence>
<evidence type="ECO:0000256" key="4">
    <source>
        <dbReference type="ARBA" id="ARBA00022723"/>
    </source>
</evidence>
<dbReference type="EMBL" id="JAFMYV010000011">
    <property type="protein sequence ID" value="MBO0938781.1"/>
    <property type="molecule type" value="Genomic_DNA"/>
</dbReference>
<keyword evidence="4 7" id="KW-0479">Metal-binding</keyword>